<dbReference type="PROSITE" id="PS51192">
    <property type="entry name" value="HELICASE_ATP_BIND_1"/>
    <property type="match status" value="1"/>
</dbReference>
<dbReference type="GO" id="GO:0003677">
    <property type="term" value="F:DNA binding"/>
    <property type="evidence" value="ECO:0007669"/>
    <property type="project" value="TreeGrafter"/>
</dbReference>
<comment type="caution">
    <text evidence="6">The sequence shown here is derived from an EMBL/GenBank/DDBJ whole genome shotgun (WGS) entry which is preliminary data.</text>
</comment>
<dbReference type="SMART" id="SM00487">
    <property type="entry name" value="DEXDc"/>
    <property type="match status" value="1"/>
</dbReference>
<dbReference type="InterPro" id="IPR052511">
    <property type="entry name" value="ATP-dep_Helicase"/>
</dbReference>
<dbReference type="GO" id="GO:0005524">
    <property type="term" value="F:ATP binding"/>
    <property type="evidence" value="ECO:0007669"/>
    <property type="project" value="UniProtKB-KW"/>
</dbReference>
<feature type="domain" description="Helicase ATP-binding" evidence="4">
    <location>
        <begin position="184"/>
        <end position="445"/>
    </location>
</feature>
<proteinExistence type="predicted"/>
<dbReference type="InterPro" id="IPR014001">
    <property type="entry name" value="Helicase_ATP-bd"/>
</dbReference>
<dbReference type="PANTHER" id="PTHR47962">
    <property type="entry name" value="ATP-DEPENDENT HELICASE LHR-RELATED-RELATED"/>
    <property type="match status" value="1"/>
</dbReference>
<gene>
    <name evidence="6" type="ORF">CA85_50480</name>
</gene>
<evidence type="ECO:0000256" key="1">
    <source>
        <dbReference type="ARBA" id="ARBA00022741"/>
    </source>
</evidence>
<name>A0A5C5WNQ7_9BACT</name>
<dbReference type="PROSITE" id="PS51194">
    <property type="entry name" value="HELICASE_CTER"/>
    <property type="match status" value="1"/>
</dbReference>
<dbReference type="PANTHER" id="PTHR47962:SF5">
    <property type="entry name" value="ATP-DEPENDENT HELICASE LHR-RELATED"/>
    <property type="match status" value="1"/>
</dbReference>
<dbReference type="SMART" id="SM00490">
    <property type="entry name" value="HELICc"/>
    <property type="match status" value="1"/>
</dbReference>
<feature type="domain" description="Helicase C-terminal" evidence="5">
    <location>
        <begin position="547"/>
        <end position="690"/>
    </location>
</feature>
<evidence type="ECO:0000259" key="4">
    <source>
        <dbReference type="PROSITE" id="PS51192"/>
    </source>
</evidence>
<evidence type="ECO:0000313" key="6">
    <source>
        <dbReference type="EMBL" id="TWT52268.1"/>
    </source>
</evidence>
<dbReference type="InterPro" id="IPR011545">
    <property type="entry name" value="DEAD/DEAH_box_helicase_dom"/>
</dbReference>
<keyword evidence="6" id="KW-0347">Helicase</keyword>
<dbReference type="SUPFAM" id="SSF52540">
    <property type="entry name" value="P-loop containing nucleoside triphosphate hydrolases"/>
    <property type="match status" value="1"/>
</dbReference>
<dbReference type="RefSeq" id="WP_146393991.1">
    <property type="nucleotide sequence ID" value="NZ_SJPK01000030.1"/>
</dbReference>
<dbReference type="GO" id="GO:0004386">
    <property type="term" value="F:helicase activity"/>
    <property type="evidence" value="ECO:0007669"/>
    <property type="project" value="UniProtKB-KW"/>
</dbReference>
<keyword evidence="1" id="KW-0547">Nucleotide-binding</keyword>
<dbReference type="Proteomes" id="UP000318053">
    <property type="component" value="Unassembled WGS sequence"/>
</dbReference>
<dbReference type="Gene3D" id="3.40.50.300">
    <property type="entry name" value="P-loop containing nucleotide triphosphate hydrolases"/>
    <property type="match status" value="2"/>
</dbReference>
<protein>
    <submittedName>
        <fullName evidence="6">Putative ATP-dependent helicase Lhr</fullName>
    </submittedName>
</protein>
<sequence length="1555" mass="175382">MDVNDHRLEFLNSLERAESKLLSWGLVDGSFSTDEIGDLCESFIDDEDLWSKYGDEEEFQDALEEIGFLYDFKDGTRTRYRTRMAETLRLLVRLRQLFPKHMRTPNRQWQTAKPLVGDFRFMLRPRTVPERDVAIDAVQTRIEQAGKLSSLQKEVLNALLARPGGKTMELATFQARAAENILRRLKSNRCSGTIVCAGTGSGKTLSFYLPAFLSIAESIDSSDWTRCLAVYPRNELLKDQLAEAYGQARKLDSLLQSAGKRKLTIATLFGATPEHEGSFGYADPPPGWVRTNGGDICPFLTCRTDSCQGQMIWRTEDRNSKLHRLCCSRCSASTEHDELILTRQRLQQSPADILFTTTEMLNQRMGDSTMAHVFGVGATRNRTPKMVLLDEVHTYSGISGAQTAMLLRRWKHAADVKPHFVGLSATLADARKFFATLIGELDSRVEEISPHPNEMRRVGMEYLVALRGDPASQSSLLSTSIQTAMLMRRALDARNNNTAPHSEVYGSKEFVFTDDLDVTNRMFYNLRDAEGQNSWGRPDVQKHPNGSLANLRNPQAPDERLRSHFGQSWDLCTKLGHRLQDGTSDMRIERTSSQDSGVASNSDIIVATASLEVGFNDPEVNVVLQHKAPRDPAQFLQRKGRAGRRIEMRPWTIVTLSDYGRDRLAWESFDLLFDPELPPRELPVNNRYVLRMQVVFAFFDWIATRLRTQAEMPKGSVYRDFSGPADEILRNTGKIANMRKRQLAAVSIVEGLLLREEGYHELVGYLSKALKQTEETVEVLLWDPPRALMNAALPTLLRRLKTDWKVAGEDEQTRDIFVRNNPLPEFVPAQLFGDLNLPEVTLRSPPQQSNTTERVDVLPILQAMREFAPGRVSRRFGVMNSHARHWVQPGDLSIDGEQPLELSNIVSRFDEIGSFDWFDEDGNSLPLRCIRPREMQLVVPERRVSDSTNAMLSWNTQICPLVTGTSVDLPSPSRWSSVVTGLEFFAHNLNNPLEVRRFATESKATVNFDNGQTNETTLRFIGDRPDGDETVPETPVGIGFAIDVDGLVVRFTVPDDLADRLPENPAMLRCLRVSKFRDAVAGDPALEQFASFFELRWLSQVYLSALVTSAINRESTLQESWQASSSDTSVLNFIEVLGVIFQSLAVSSQSDQDDDQSETLDDVQQQLQQDLEQLLEEPVVASALHRHAPTLWETPDANWTPWLTRKFKTTLGAAILDGIQQVCSDLDSTDLLLDVESGPRPSIAIPKADGSEEIWITEKTVGGGGIIESFLIRYGEDPRRFFDLVENALRPSDYEIADQQLTILLDWMNLSDETELNDKVSAYRVASTENHKAHANAFDQLRKTLDKKGLFTCHGVIAAIANRILRPGSNEDTDALLHKMVSRWRDLEDELNVEIDPRILAYLESADDTIDNVIRDPGDNAIEVNRRQWRFNTLFSLLWPRGGVSRSARLAAYNPYDSLPETEHDLVRLFLTGEPTHVNVDEEDWLQKASECLIRDSEVILVGDPKDPPTLRKALMEVMTVPIDSGFMLLHPKVDRVDRRVESIEIGLSLPEGVQ</sequence>
<dbReference type="Pfam" id="PF00271">
    <property type="entry name" value="Helicase_C"/>
    <property type="match status" value="1"/>
</dbReference>
<organism evidence="6 7">
    <name type="scientific">Allorhodopirellula solitaria</name>
    <dbReference type="NCBI Taxonomy" id="2527987"/>
    <lineage>
        <taxon>Bacteria</taxon>
        <taxon>Pseudomonadati</taxon>
        <taxon>Planctomycetota</taxon>
        <taxon>Planctomycetia</taxon>
        <taxon>Pirellulales</taxon>
        <taxon>Pirellulaceae</taxon>
        <taxon>Allorhodopirellula</taxon>
    </lineage>
</organism>
<accession>A0A5C5WNQ7</accession>
<reference evidence="6 7" key="1">
    <citation type="submission" date="2019-02" db="EMBL/GenBank/DDBJ databases">
        <title>Deep-cultivation of Planctomycetes and their phenomic and genomic characterization uncovers novel biology.</title>
        <authorList>
            <person name="Wiegand S."/>
            <person name="Jogler M."/>
            <person name="Boedeker C."/>
            <person name="Pinto D."/>
            <person name="Vollmers J."/>
            <person name="Rivas-Marin E."/>
            <person name="Kohn T."/>
            <person name="Peeters S.H."/>
            <person name="Heuer A."/>
            <person name="Rast P."/>
            <person name="Oberbeckmann S."/>
            <person name="Bunk B."/>
            <person name="Jeske O."/>
            <person name="Meyerdierks A."/>
            <person name="Storesund J.E."/>
            <person name="Kallscheuer N."/>
            <person name="Luecker S."/>
            <person name="Lage O.M."/>
            <person name="Pohl T."/>
            <person name="Merkel B.J."/>
            <person name="Hornburger P."/>
            <person name="Mueller R.-W."/>
            <person name="Bruemmer F."/>
            <person name="Labrenz M."/>
            <person name="Spormann A.M."/>
            <person name="Op Den Camp H."/>
            <person name="Overmann J."/>
            <person name="Amann R."/>
            <person name="Jetten M.S.M."/>
            <person name="Mascher T."/>
            <person name="Medema M.H."/>
            <person name="Devos D.P."/>
            <person name="Kaster A.-K."/>
            <person name="Ovreas L."/>
            <person name="Rohde M."/>
            <person name="Galperin M.Y."/>
            <person name="Jogler C."/>
        </authorList>
    </citation>
    <scope>NUCLEOTIDE SEQUENCE [LARGE SCALE GENOMIC DNA]</scope>
    <source>
        <strain evidence="6 7">CA85</strain>
    </source>
</reference>
<dbReference type="GO" id="GO:0016887">
    <property type="term" value="F:ATP hydrolysis activity"/>
    <property type="evidence" value="ECO:0007669"/>
    <property type="project" value="TreeGrafter"/>
</dbReference>
<feature type="region of interest" description="Disordered" evidence="3">
    <location>
        <begin position="533"/>
        <end position="560"/>
    </location>
</feature>
<keyword evidence="6" id="KW-0378">Hydrolase</keyword>
<dbReference type="InterPro" id="IPR001650">
    <property type="entry name" value="Helicase_C-like"/>
</dbReference>
<evidence type="ECO:0000256" key="2">
    <source>
        <dbReference type="ARBA" id="ARBA00022840"/>
    </source>
</evidence>
<dbReference type="EMBL" id="SJPK01000030">
    <property type="protein sequence ID" value="TWT52268.1"/>
    <property type="molecule type" value="Genomic_DNA"/>
</dbReference>
<dbReference type="InterPro" id="IPR027417">
    <property type="entry name" value="P-loop_NTPase"/>
</dbReference>
<evidence type="ECO:0000259" key="5">
    <source>
        <dbReference type="PROSITE" id="PS51194"/>
    </source>
</evidence>
<evidence type="ECO:0000256" key="3">
    <source>
        <dbReference type="SAM" id="MobiDB-lite"/>
    </source>
</evidence>
<dbReference type="NCBIfam" id="NF041067">
    <property type="entry name" value="DpdJ"/>
    <property type="match status" value="1"/>
</dbReference>
<keyword evidence="2" id="KW-0067">ATP-binding</keyword>
<keyword evidence="7" id="KW-1185">Reference proteome</keyword>
<dbReference type="Pfam" id="PF00270">
    <property type="entry name" value="DEAD"/>
    <property type="match status" value="1"/>
</dbReference>
<evidence type="ECO:0000313" key="7">
    <source>
        <dbReference type="Proteomes" id="UP000318053"/>
    </source>
</evidence>
<dbReference type="OrthoDB" id="9774462at2"/>